<dbReference type="GO" id="GO:0005576">
    <property type="term" value="C:extracellular region"/>
    <property type="evidence" value="ECO:0007669"/>
    <property type="project" value="UniProtKB-SubCell"/>
</dbReference>
<dbReference type="VEuPathDB" id="FungiDB:TEQG_00178"/>
<dbReference type="PROSITE" id="PS00136">
    <property type="entry name" value="SUBTILASE_ASP"/>
    <property type="match status" value="1"/>
</dbReference>
<dbReference type="Pfam" id="PF05922">
    <property type="entry name" value="Inhibitor_I9"/>
    <property type="match status" value="1"/>
</dbReference>
<dbReference type="OrthoDB" id="206201at2759"/>
<dbReference type="GO" id="GO:0004252">
    <property type="term" value="F:serine-type endopeptidase activity"/>
    <property type="evidence" value="ECO:0007669"/>
    <property type="project" value="UniProtKB-UniRule"/>
</dbReference>
<evidence type="ECO:0000256" key="13">
    <source>
        <dbReference type="RuleBase" id="RU003355"/>
    </source>
</evidence>
<evidence type="ECO:0000256" key="4">
    <source>
        <dbReference type="ARBA" id="ARBA00022525"/>
    </source>
</evidence>
<proteinExistence type="inferred from homology"/>
<keyword evidence="10" id="KW-0865">Zymogen</keyword>
<feature type="active site" description="Charge relay system" evidence="12">
    <location>
        <position position="159"/>
    </location>
</feature>
<dbReference type="InterPro" id="IPR010259">
    <property type="entry name" value="S8pro/Inhibitor_I9"/>
</dbReference>
<evidence type="ECO:0000256" key="10">
    <source>
        <dbReference type="ARBA" id="ARBA00023145"/>
    </source>
</evidence>
<comment type="similarity">
    <text evidence="3 12 13">Belongs to the peptidase S8 family.</text>
</comment>
<dbReference type="InterPro" id="IPR037045">
    <property type="entry name" value="S8pro/Inhibitor_I9_sf"/>
</dbReference>
<dbReference type="PROSITE" id="PS51892">
    <property type="entry name" value="SUBTILASE"/>
    <property type="match status" value="1"/>
</dbReference>
<dbReference type="InterPro" id="IPR050131">
    <property type="entry name" value="Peptidase_S8_subtilisin-like"/>
</dbReference>
<keyword evidence="8 12" id="KW-0720">Serine protease</keyword>
<feature type="active site" description="Charge relay system" evidence="12">
    <location>
        <position position="190"/>
    </location>
</feature>
<feature type="region of interest" description="Disordered" evidence="14">
    <location>
        <begin position="383"/>
        <end position="489"/>
    </location>
</feature>
<evidence type="ECO:0000256" key="8">
    <source>
        <dbReference type="ARBA" id="ARBA00022825"/>
    </source>
</evidence>
<dbReference type="eggNOG" id="KOG1153">
    <property type="taxonomic scope" value="Eukaryota"/>
</dbReference>
<evidence type="ECO:0000256" key="2">
    <source>
        <dbReference type="ARBA" id="ARBA00004613"/>
    </source>
</evidence>
<evidence type="ECO:0000256" key="1">
    <source>
        <dbReference type="ARBA" id="ARBA00002101"/>
    </source>
</evidence>
<keyword evidence="11" id="KW-0325">Glycoprotein</keyword>
<evidence type="ECO:0000256" key="11">
    <source>
        <dbReference type="ARBA" id="ARBA00023180"/>
    </source>
</evidence>
<evidence type="ECO:0000313" key="18">
    <source>
        <dbReference type="EMBL" id="EGE01124.1"/>
    </source>
</evidence>
<evidence type="ECO:0000256" key="6">
    <source>
        <dbReference type="ARBA" id="ARBA00022729"/>
    </source>
</evidence>
<feature type="domain" description="Inhibitor I9" evidence="17">
    <location>
        <begin position="36"/>
        <end position="113"/>
    </location>
</feature>
<dbReference type="InterPro" id="IPR022398">
    <property type="entry name" value="Peptidase_S8_His-AS"/>
</dbReference>
<evidence type="ECO:0000256" key="9">
    <source>
        <dbReference type="ARBA" id="ARBA00023026"/>
    </source>
</evidence>
<dbReference type="InterPro" id="IPR036852">
    <property type="entry name" value="Peptidase_S8/S53_dom_sf"/>
</dbReference>
<dbReference type="EMBL" id="DS995718">
    <property type="protein sequence ID" value="EGE01124.1"/>
    <property type="molecule type" value="Genomic_DNA"/>
</dbReference>
<dbReference type="Gene3D" id="3.40.50.200">
    <property type="entry name" value="Peptidase S8/S53 domain"/>
    <property type="match status" value="1"/>
</dbReference>
<feature type="compositionally biased region" description="Pro residues" evidence="14">
    <location>
        <begin position="434"/>
        <end position="448"/>
    </location>
</feature>
<name>F2PGV6_TRIEC</name>
<dbReference type="InterPro" id="IPR023827">
    <property type="entry name" value="Peptidase_S8_Asp-AS"/>
</dbReference>
<dbReference type="SUPFAM" id="SSF52743">
    <property type="entry name" value="Subtilisin-like"/>
    <property type="match status" value="1"/>
</dbReference>
<reference evidence="19" key="1">
    <citation type="journal article" date="2012" name="MBio">
        <title>Comparative genome analysis of Trichophyton rubrum and related dermatophytes reveals candidate genes involved in infection.</title>
        <authorList>
            <person name="Martinez D.A."/>
            <person name="Oliver B.G."/>
            <person name="Graeser Y."/>
            <person name="Goldberg J.M."/>
            <person name="Li W."/>
            <person name="Martinez-Rossi N.M."/>
            <person name="Monod M."/>
            <person name="Shelest E."/>
            <person name="Barton R.C."/>
            <person name="Birch E."/>
            <person name="Brakhage A.A."/>
            <person name="Chen Z."/>
            <person name="Gurr S.J."/>
            <person name="Heiman D."/>
            <person name="Heitman J."/>
            <person name="Kosti I."/>
            <person name="Rossi A."/>
            <person name="Saif S."/>
            <person name="Samalova M."/>
            <person name="Saunders C.W."/>
            <person name="Shea T."/>
            <person name="Summerbell R.C."/>
            <person name="Xu J."/>
            <person name="Young S."/>
            <person name="Zeng Q."/>
            <person name="Birren B.W."/>
            <person name="Cuomo C.A."/>
            <person name="White T.C."/>
        </authorList>
    </citation>
    <scope>NUCLEOTIDE SEQUENCE [LARGE SCALE GENOMIC DNA]</scope>
    <source>
        <strain evidence="19">ATCC MYA-4606 / CBS 127.97</strain>
    </source>
</reference>
<feature type="domain" description="Peptidase S8/S53" evidence="16">
    <location>
        <begin position="151"/>
        <end position="362"/>
    </location>
</feature>
<keyword evidence="19" id="KW-1185">Reference proteome</keyword>
<keyword evidence="7 12" id="KW-0378">Hydrolase</keyword>
<dbReference type="PRINTS" id="PR00723">
    <property type="entry name" value="SUBTILISIN"/>
</dbReference>
<dbReference type="Pfam" id="PF00082">
    <property type="entry name" value="Peptidase_S8"/>
    <property type="match status" value="1"/>
</dbReference>
<dbReference type="InterPro" id="IPR023828">
    <property type="entry name" value="Peptidase_S8_Ser-AS"/>
</dbReference>
<evidence type="ECO:0000256" key="12">
    <source>
        <dbReference type="PROSITE-ProRule" id="PRU01240"/>
    </source>
</evidence>
<feature type="compositionally biased region" description="Polar residues" evidence="14">
    <location>
        <begin position="383"/>
        <end position="410"/>
    </location>
</feature>
<protein>
    <recommendedName>
        <fullName evidence="20">Subtilisin-like protease 10</fullName>
    </recommendedName>
</protein>
<evidence type="ECO:0000256" key="7">
    <source>
        <dbReference type="ARBA" id="ARBA00022801"/>
    </source>
</evidence>
<dbReference type="PANTHER" id="PTHR43806:SF11">
    <property type="entry name" value="CEREVISIN-RELATED"/>
    <property type="match status" value="1"/>
</dbReference>
<dbReference type="HOGENOM" id="CLU_011263_1_3_1"/>
<feature type="compositionally biased region" description="Low complexity" evidence="14">
    <location>
        <begin position="414"/>
        <end position="433"/>
    </location>
</feature>
<dbReference type="InterPro" id="IPR000209">
    <property type="entry name" value="Peptidase_S8/S53_dom"/>
</dbReference>
<evidence type="ECO:0000313" key="19">
    <source>
        <dbReference type="Proteomes" id="UP000009169"/>
    </source>
</evidence>
<sequence>MFFFKGVVAVLSFFSAVNAAPLMKPNNGTGKYIEDSYIVVLKRDISHDDYELHKRWAHDVHKRDVAKRGVSYSGIGHSWASGSSRGYSGVFSRDTIEEIMKHEHVAHVERDQIGTSQGWVTQENAPNWGLGRLSSHNPGGRDYTYDESAGGNAVVYIIDSGIDVKHPEFEGRATWGANFIDKNDVDCWSHGTHCAGIVGSLTFGVAKRAAMVAVKVLDCGGQGPYSAFVAGLHWSMEDAKNRGLIGRAIINFSLGGSNSPAVNAALEEAQRAGIFVAAAAGNFGSDAGSITPGGAGLICIVGNSDNRDYRWTGQGPSNFGPRVDIFAPGTDILSTIPGGGTGLMTGTSMASPHVAGQAAVQVSMSGFDLKAACYFFKNGATASVHNPGPNTTNKLLVNGANGNKGSEQSPNKPPGQDEQPGQNNPPGQNKPPGQNQPPKQPAPSPPGNPGGEPNPGGQPYPKDQPNPGDSGPSWWLPPSMSPPAWWNRRPSFETWNHRPMWWNKPLSVWKL</sequence>
<keyword evidence="6 15" id="KW-0732">Signal</keyword>
<comment type="function">
    <text evidence="1">Secreted subtilisin-like serine protease with keratinolytic activity that contributes to pathogenicity.</text>
</comment>
<organism evidence="18 19">
    <name type="scientific">Trichophyton equinum (strain ATCC MYA-4606 / CBS 127.97)</name>
    <name type="common">Horse ringworm fungus</name>
    <dbReference type="NCBI Taxonomy" id="559882"/>
    <lineage>
        <taxon>Eukaryota</taxon>
        <taxon>Fungi</taxon>
        <taxon>Dikarya</taxon>
        <taxon>Ascomycota</taxon>
        <taxon>Pezizomycotina</taxon>
        <taxon>Eurotiomycetes</taxon>
        <taxon>Eurotiomycetidae</taxon>
        <taxon>Onygenales</taxon>
        <taxon>Arthrodermataceae</taxon>
        <taxon>Trichophyton</taxon>
    </lineage>
</organism>
<dbReference type="PANTHER" id="PTHR43806">
    <property type="entry name" value="PEPTIDASE S8"/>
    <property type="match status" value="1"/>
</dbReference>
<evidence type="ECO:0000256" key="3">
    <source>
        <dbReference type="ARBA" id="ARBA00011073"/>
    </source>
</evidence>
<gene>
    <name evidence="18" type="ORF">TEQG_00178</name>
</gene>
<dbReference type="PROSITE" id="PS00137">
    <property type="entry name" value="SUBTILASE_HIS"/>
    <property type="match status" value="1"/>
</dbReference>
<dbReference type="AlphaFoldDB" id="F2PGV6"/>
<evidence type="ECO:0008006" key="20">
    <source>
        <dbReference type="Google" id="ProtNLM"/>
    </source>
</evidence>
<keyword evidence="9" id="KW-0843">Virulence</keyword>
<evidence type="ECO:0000256" key="5">
    <source>
        <dbReference type="ARBA" id="ARBA00022670"/>
    </source>
</evidence>
<feature type="compositionally biased region" description="Low complexity" evidence="14">
    <location>
        <begin position="470"/>
        <end position="486"/>
    </location>
</feature>
<dbReference type="InterPro" id="IPR034193">
    <property type="entry name" value="PCSK9_ProteinaseK-like"/>
</dbReference>
<dbReference type="SUPFAM" id="SSF54897">
    <property type="entry name" value="Protease propeptides/inhibitors"/>
    <property type="match status" value="1"/>
</dbReference>
<evidence type="ECO:0000259" key="17">
    <source>
        <dbReference type="Pfam" id="PF05922"/>
    </source>
</evidence>
<keyword evidence="4" id="KW-0964">Secreted</keyword>
<dbReference type="Gene3D" id="3.30.70.80">
    <property type="entry name" value="Peptidase S8 propeptide/proteinase inhibitor I9"/>
    <property type="match status" value="1"/>
</dbReference>
<evidence type="ECO:0000256" key="14">
    <source>
        <dbReference type="SAM" id="MobiDB-lite"/>
    </source>
</evidence>
<dbReference type="CDD" id="cd04077">
    <property type="entry name" value="Peptidases_S8_PCSK9_ProteinaseK_like"/>
    <property type="match status" value="1"/>
</dbReference>
<accession>F2PGV6</accession>
<feature type="active site" description="Charge relay system" evidence="12">
    <location>
        <position position="348"/>
    </location>
</feature>
<dbReference type="Proteomes" id="UP000009169">
    <property type="component" value="Unassembled WGS sequence"/>
</dbReference>
<feature type="signal peptide" evidence="15">
    <location>
        <begin position="1"/>
        <end position="19"/>
    </location>
</feature>
<comment type="subcellular location">
    <subcellularLocation>
        <location evidence="2">Secreted</location>
    </subcellularLocation>
</comment>
<keyword evidence="5 12" id="KW-0645">Protease</keyword>
<dbReference type="GO" id="GO:0006508">
    <property type="term" value="P:proteolysis"/>
    <property type="evidence" value="ECO:0007669"/>
    <property type="project" value="UniProtKB-KW"/>
</dbReference>
<dbReference type="InterPro" id="IPR015500">
    <property type="entry name" value="Peptidase_S8_subtilisin-rel"/>
</dbReference>
<evidence type="ECO:0000256" key="15">
    <source>
        <dbReference type="SAM" id="SignalP"/>
    </source>
</evidence>
<feature type="chain" id="PRO_5003288106" description="Subtilisin-like protease 10" evidence="15">
    <location>
        <begin position="20"/>
        <end position="511"/>
    </location>
</feature>
<dbReference type="PROSITE" id="PS00138">
    <property type="entry name" value="SUBTILASE_SER"/>
    <property type="match status" value="1"/>
</dbReference>
<evidence type="ECO:0000259" key="16">
    <source>
        <dbReference type="Pfam" id="PF00082"/>
    </source>
</evidence>